<comment type="caution">
    <text evidence="1">The sequence shown here is derived from an EMBL/GenBank/DDBJ whole genome shotgun (WGS) entry which is preliminary data.</text>
</comment>
<evidence type="ECO:0000313" key="1">
    <source>
        <dbReference type="EMBL" id="KRX37448.1"/>
    </source>
</evidence>
<sequence length="557" mass="62658">MGSTILGTYWRGEGADSILTVRCEYGWEARPYNTTKVLWEEWTAGIQQSIGFGQREGGYIWLSIWCKDWRWGSQHCVGGMQPRIGAGGVRRWHAAFMKQWMQSQEGTSLRMSVGWTARPYTTRNALWNDCSAGLAMGFTSLGAYWRGVGGDSFLIVRWEYGRQCFNTELLLEGCGSGLPLLDGTPERITELKYCGRGGKRDRRWDSQHWVGSGGIGNGVQTMIRWWTYIEQGSQHWVGGIEIGNGVQTVIRRWKYIRQGVMKAVVRRYSIESVGWAARPYTTRNALWNDCSAGLAVGFTILGTYWREVGGDSILIVRWEYGRQCFNTEVRLDGCGSGLPLLVRVGWCSRKRHDCEHMKDGRPDRITQRKYCGRSGQRDWRWGSQHCVGGGWIGNGTQTVIRQWKYIEQVCNPEVVLEGCGERMPLLGSSGSTVSDQQAGDTSINALWEEWSARIQQLGGYGLGEGRGVGEDSNLIIRGKCFEQVYNTKLPLEVCGSGVYLLQSDGWPNMKRIHCDRFWLGGKIGDGGYSSLSNWCKDWRCGSQVSVCAKGDWAGIPH</sequence>
<protein>
    <submittedName>
        <fullName evidence="1">Uncharacterized protein</fullName>
    </submittedName>
</protein>
<evidence type="ECO:0000313" key="2">
    <source>
        <dbReference type="Proteomes" id="UP000055048"/>
    </source>
</evidence>
<gene>
    <name evidence="1" type="ORF">T05_6087</name>
</gene>
<reference evidence="1 2" key="1">
    <citation type="submission" date="2015-01" db="EMBL/GenBank/DDBJ databases">
        <title>Evolution of Trichinella species and genotypes.</title>
        <authorList>
            <person name="Korhonen P.K."/>
            <person name="Edoardo P."/>
            <person name="Giuseppe L.R."/>
            <person name="Gasser R.B."/>
        </authorList>
    </citation>
    <scope>NUCLEOTIDE SEQUENCE [LARGE SCALE GENOMIC DNA]</scope>
    <source>
        <strain evidence="1">ISS417</strain>
    </source>
</reference>
<dbReference type="AlphaFoldDB" id="A0A0V0TEI8"/>
<dbReference type="EMBL" id="JYDJ01000309">
    <property type="protein sequence ID" value="KRX37448.1"/>
    <property type="molecule type" value="Genomic_DNA"/>
</dbReference>
<keyword evidence="2" id="KW-1185">Reference proteome</keyword>
<accession>A0A0V0TEI8</accession>
<proteinExistence type="predicted"/>
<dbReference type="Proteomes" id="UP000055048">
    <property type="component" value="Unassembled WGS sequence"/>
</dbReference>
<name>A0A0V0TEI8_9BILA</name>
<dbReference type="OrthoDB" id="10571689at2759"/>
<organism evidence="1 2">
    <name type="scientific">Trichinella murrelli</name>
    <dbReference type="NCBI Taxonomy" id="144512"/>
    <lineage>
        <taxon>Eukaryota</taxon>
        <taxon>Metazoa</taxon>
        <taxon>Ecdysozoa</taxon>
        <taxon>Nematoda</taxon>
        <taxon>Enoplea</taxon>
        <taxon>Dorylaimia</taxon>
        <taxon>Trichinellida</taxon>
        <taxon>Trichinellidae</taxon>
        <taxon>Trichinella</taxon>
    </lineage>
</organism>